<dbReference type="InParanoid" id="I7LUV3"/>
<evidence type="ECO:0000256" key="4">
    <source>
        <dbReference type="ARBA" id="ARBA00022777"/>
    </source>
</evidence>
<keyword evidence="10" id="KW-1185">Reference proteome</keyword>
<evidence type="ECO:0000313" key="10">
    <source>
        <dbReference type="Proteomes" id="UP000009168"/>
    </source>
</evidence>
<feature type="coiled-coil region" evidence="7">
    <location>
        <begin position="526"/>
        <end position="556"/>
    </location>
</feature>
<proteinExistence type="predicted"/>
<dbReference type="PANTHER" id="PTHR24345">
    <property type="entry name" value="SERINE/THREONINE-PROTEIN KINASE PLK"/>
    <property type="match status" value="1"/>
</dbReference>
<dbReference type="RefSeq" id="XP_001016355.2">
    <property type="nucleotide sequence ID" value="XM_001016355.2"/>
</dbReference>
<keyword evidence="7" id="KW-0175">Coiled coil</keyword>
<feature type="binding site" evidence="6">
    <location>
        <position position="44"/>
    </location>
    <ligand>
        <name>ATP</name>
        <dbReference type="ChEBI" id="CHEBI:30616"/>
    </ligand>
</feature>
<evidence type="ECO:0000256" key="5">
    <source>
        <dbReference type="ARBA" id="ARBA00022840"/>
    </source>
</evidence>
<dbReference type="CDD" id="cd14014">
    <property type="entry name" value="STKc_PknB_like"/>
    <property type="match status" value="1"/>
</dbReference>
<protein>
    <submittedName>
        <fullName evidence="9">Serine/Threonine kinase domain protein</fullName>
    </submittedName>
</protein>
<dbReference type="InterPro" id="IPR017441">
    <property type="entry name" value="Protein_kinase_ATP_BS"/>
</dbReference>
<evidence type="ECO:0000256" key="2">
    <source>
        <dbReference type="ARBA" id="ARBA00022679"/>
    </source>
</evidence>
<dbReference type="Gene3D" id="3.30.200.20">
    <property type="entry name" value="Phosphorylase Kinase, domain 1"/>
    <property type="match status" value="1"/>
</dbReference>
<evidence type="ECO:0000259" key="8">
    <source>
        <dbReference type="PROSITE" id="PS50011"/>
    </source>
</evidence>
<sequence length="645" mass="75798">MILQGYQGKYILKNKILGQGGFSQVFQGKICQDDEARNFVAIKKVSKTTLDGQENKNYEKELEISQKIFEIERNDPCQYIMNIIDFCQLDESYYIITEYYESGDFLTFLNQNFEYFTLDIVLDILIQIVKAINYLHKHNITHRDLKPENILISKQQNMYFVKVADFGSATVSDFSSLSGTPNYMAPEIFYNKILTNSIDIWSFGCLAYEILTKQQFFCGKNAQQVVRQIIQYDECLYKNQNQNDQYFQIHQLIQKYCLQPDPEKRQTAQFIIDELSQLRQTHQQELKTYDFEIINSQEVVFQFEETQNGNLEQSNKQSVFNMKKSQQNNDFNFSKSKFEQYRNMNEIQQLQNSLENSIVINDDKNNFQDQQEIKAEACQDDSQLQTENLSLSMDDDSQIYEDQANQEIQLENGDNNASGQKERMLDYEHNSNKNIEIQQLSYNKCHEDSDYLNQNLDETQETTQKLTQDQKLKLHKVNECSKQKDDYKFLLDAWINESQNKDKHILSNNNSINGENSFNETSQIAIESSTQEKELIKSQNNEISNKKERSQQKQQKDLIFNSIKLQFLPKFSMNQQLSDKGLKQIQKFLLPHQKFIQIPFFYNKPISALQQKNKQNLEPSDKLKISFLLYPCLLGGISVLLNKYI</sequence>
<dbReference type="SUPFAM" id="SSF56112">
    <property type="entry name" value="Protein kinase-like (PK-like)"/>
    <property type="match status" value="1"/>
</dbReference>
<evidence type="ECO:0000256" key="6">
    <source>
        <dbReference type="PROSITE-ProRule" id="PRU10141"/>
    </source>
</evidence>
<reference evidence="10" key="1">
    <citation type="journal article" date="2006" name="PLoS Biol.">
        <title>Macronuclear genome sequence of the ciliate Tetrahymena thermophila, a model eukaryote.</title>
        <authorList>
            <person name="Eisen J.A."/>
            <person name="Coyne R.S."/>
            <person name="Wu M."/>
            <person name="Wu D."/>
            <person name="Thiagarajan M."/>
            <person name="Wortman J.R."/>
            <person name="Badger J.H."/>
            <person name="Ren Q."/>
            <person name="Amedeo P."/>
            <person name="Jones K.M."/>
            <person name="Tallon L.J."/>
            <person name="Delcher A.L."/>
            <person name="Salzberg S.L."/>
            <person name="Silva J.C."/>
            <person name="Haas B.J."/>
            <person name="Majoros W.H."/>
            <person name="Farzad M."/>
            <person name="Carlton J.M."/>
            <person name="Smith R.K. Jr."/>
            <person name="Garg J."/>
            <person name="Pearlman R.E."/>
            <person name="Karrer K.M."/>
            <person name="Sun L."/>
            <person name="Manning G."/>
            <person name="Elde N.C."/>
            <person name="Turkewitz A.P."/>
            <person name="Asai D.J."/>
            <person name="Wilkes D.E."/>
            <person name="Wang Y."/>
            <person name="Cai H."/>
            <person name="Collins K."/>
            <person name="Stewart B.A."/>
            <person name="Lee S.R."/>
            <person name="Wilamowska K."/>
            <person name="Weinberg Z."/>
            <person name="Ruzzo W.L."/>
            <person name="Wloga D."/>
            <person name="Gaertig J."/>
            <person name="Frankel J."/>
            <person name="Tsao C.-C."/>
            <person name="Gorovsky M.A."/>
            <person name="Keeling P.J."/>
            <person name="Waller R.F."/>
            <person name="Patron N.J."/>
            <person name="Cherry J.M."/>
            <person name="Stover N.A."/>
            <person name="Krieger C.J."/>
            <person name="del Toro C."/>
            <person name="Ryder H.F."/>
            <person name="Williamson S.C."/>
            <person name="Barbeau R.A."/>
            <person name="Hamilton E.P."/>
            <person name="Orias E."/>
        </authorList>
    </citation>
    <scope>NUCLEOTIDE SEQUENCE [LARGE SCALE GENOMIC DNA]</scope>
    <source>
        <strain evidence="10">SB210</strain>
    </source>
</reference>
<dbReference type="InterPro" id="IPR000719">
    <property type="entry name" value="Prot_kinase_dom"/>
</dbReference>
<dbReference type="AlphaFoldDB" id="I7LUV3"/>
<dbReference type="PROSITE" id="PS00108">
    <property type="entry name" value="PROTEIN_KINASE_ST"/>
    <property type="match status" value="1"/>
</dbReference>
<dbReference type="OrthoDB" id="541276at2759"/>
<dbReference type="GO" id="GO:0004674">
    <property type="term" value="F:protein serine/threonine kinase activity"/>
    <property type="evidence" value="ECO:0007669"/>
    <property type="project" value="UniProtKB-KW"/>
</dbReference>
<evidence type="ECO:0000256" key="3">
    <source>
        <dbReference type="ARBA" id="ARBA00022741"/>
    </source>
</evidence>
<dbReference type="PROSITE" id="PS00107">
    <property type="entry name" value="PROTEIN_KINASE_ATP"/>
    <property type="match status" value="1"/>
</dbReference>
<dbReference type="InterPro" id="IPR008271">
    <property type="entry name" value="Ser/Thr_kinase_AS"/>
</dbReference>
<dbReference type="InterPro" id="IPR011009">
    <property type="entry name" value="Kinase-like_dom_sf"/>
</dbReference>
<evidence type="ECO:0000256" key="1">
    <source>
        <dbReference type="ARBA" id="ARBA00022527"/>
    </source>
</evidence>
<dbReference type="Proteomes" id="UP000009168">
    <property type="component" value="Unassembled WGS sequence"/>
</dbReference>
<feature type="domain" description="Protein kinase" evidence="8">
    <location>
        <begin position="11"/>
        <end position="278"/>
    </location>
</feature>
<dbReference type="PROSITE" id="PS50011">
    <property type="entry name" value="PROTEIN_KINASE_DOM"/>
    <property type="match status" value="1"/>
</dbReference>
<evidence type="ECO:0000256" key="7">
    <source>
        <dbReference type="SAM" id="Coils"/>
    </source>
</evidence>
<organism evidence="9 10">
    <name type="scientific">Tetrahymena thermophila (strain SB210)</name>
    <dbReference type="NCBI Taxonomy" id="312017"/>
    <lineage>
        <taxon>Eukaryota</taxon>
        <taxon>Sar</taxon>
        <taxon>Alveolata</taxon>
        <taxon>Ciliophora</taxon>
        <taxon>Intramacronucleata</taxon>
        <taxon>Oligohymenophorea</taxon>
        <taxon>Hymenostomatida</taxon>
        <taxon>Tetrahymenina</taxon>
        <taxon>Tetrahymenidae</taxon>
        <taxon>Tetrahymena</taxon>
    </lineage>
</organism>
<dbReference type="GO" id="GO:0005524">
    <property type="term" value="F:ATP binding"/>
    <property type="evidence" value="ECO:0007669"/>
    <property type="project" value="UniProtKB-UniRule"/>
</dbReference>
<dbReference type="PANTHER" id="PTHR24345:SF0">
    <property type="entry name" value="CELL CYCLE SERINE_THREONINE-PROTEIN KINASE CDC5_MSD2"/>
    <property type="match status" value="1"/>
</dbReference>
<dbReference type="GeneID" id="7846262"/>
<gene>
    <name evidence="9" type="ORF">TTHERM_00128740</name>
</gene>
<keyword evidence="3 6" id="KW-0547">Nucleotide-binding</keyword>
<dbReference type="GO" id="GO:0005634">
    <property type="term" value="C:nucleus"/>
    <property type="evidence" value="ECO:0007669"/>
    <property type="project" value="TreeGrafter"/>
</dbReference>
<dbReference type="KEGG" id="tet:TTHERM_00128740"/>
<keyword evidence="4 9" id="KW-0418">Kinase</keyword>
<dbReference type="eggNOG" id="KOG0615">
    <property type="taxonomic scope" value="Eukaryota"/>
</dbReference>
<dbReference type="Pfam" id="PF00069">
    <property type="entry name" value="Pkinase"/>
    <property type="match status" value="1"/>
</dbReference>
<keyword evidence="5 6" id="KW-0067">ATP-binding</keyword>
<dbReference type="STRING" id="312017.I7LUV3"/>
<dbReference type="Gene3D" id="1.10.510.10">
    <property type="entry name" value="Transferase(Phosphotransferase) domain 1"/>
    <property type="match status" value="1"/>
</dbReference>
<accession>I7LUV3</accession>
<dbReference type="SMART" id="SM00220">
    <property type="entry name" value="S_TKc"/>
    <property type="match status" value="1"/>
</dbReference>
<keyword evidence="2" id="KW-0808">Transferase</keyword>
<dbReference type="EMBL" id="GG662699">
    <property type="protein sequence ID" value="EAR96110.2"/>
    <property type="molecule type" value="Genomic_DNA"/>
</dbReference>
<name>I7LUV3_TETTS</name>
<evidence type="ECO:0000313" key="9">
    <source>
        <dbReference type="EMBL" id="EAR96110.2"/>
    </source>
</evidence>
<keyword evidence="1" id="KW-0723">Serine/threonine-protein kinase</keyword>